<evidence type="ECO:0000313" key="4">
    <source>
        <dbReference type="Proteomes" id="UP000245207"/>
    </source>
</evidence>
<gene>
    <name evidence="3" type="ORF">CTI12_AA297370</name>
</gene>
<keyword evidence="1" id="KW-0812">Transmembrane</keyword>
<protein>
    <submittedName>
        <fullName evidence="3">Cation-transporting P-type ATPase</fullName>
    </submittedName>
</protein>
<evidence type="ECO:0000259" key="2">
    <source>
        <dbReference type="Pfam" id="PF23143"/>
    </source>
</evidence>
<keyword evidence="1" id="KW-0472">Membrane</keyword>
<evidence type="ECO:0000313" key="3">
    <source>
        <dbReference type="EMBL" id="PWA69404.1"/>
    </source>
</evidence>
<sequence length="118" mass="13659">MTTTFIVNGKVVDNVHLRKRHWNSWPFIVLYGSWLITVVPCFDFLDAFIVLGGILAVHILVFLFTVWSVDFKCLVQNSKVKDILHANACKITPTKYWGSKEVVPLYFHEDSLKYDLVK</sequence>
<dbReference type="Pfam" id="PF23143">
    <property type="entry name" value="2TM_P5A-ATPase"/>
    <property type="match status" value="1"/>
</dbReference>
<feature type="domain" description="P5A-ATPase transmembrane helical hairpin" evidence="2">
    <location>
        <begin position="21"/>
        <end position="81"/>
    </location>
</feature>
<comment type="caution">
    <text evidence="3">The sequence shown here is derived from an EMBL/GenBank/DDBJ whole genome shotgun (WGS) entry which is preliminary data.</text>
</comment>
<dbReference type="AlphaFoldDB" id="A0A2U1N7E3"/>
<name>A0A2U1N7E3_ARTAN</name>
<dbReference type="InterPro" id="IPR057255">
    <property type="entry name" value="2TM_P5A-ATPase"/>
</dbReference>
<feature type="transmembrane region" description="Helical" evidence="1">
    <location>
        <begin position="25"/>
        <end position="42"/>
    </location>
</feature>
<reference evidence="3 4" key="1">
    <citation type="journal article" date="2018" name="Mol. Plant">
        <title>The genome of Artemisia annua provides insight into the evolution of Asteraceae family and artemisinin biosynthesis.</title>
        <authorList>
            <person name="Shen Q."/>
            <person name="Zhang L."/>
            <person name="Liao Z."/>
            <person name="Wang S."/>
            <person name="Yan T."/>
            <person name="Shi P."/>
            <person name="Liu M."/>
            <person name="Fu X."/>
            <person name="Pan Q."/>
            <person name="Wang Y."/>
            <person name="Lv Z."/>
            <person name="Lu X."/>
            <person name="Zhang F."/>
            <person name="Jiang W."/>
            <person name="Ma Y."/>
            <person name="Chen M."/>
            <person name="Hao X."/>
            <person name="Li L."/>
            <person name="Tang Y."/>
            <person name="Lv G."/>
            <person name="Zhou Y."/>
            <person name="Sun X."/>
            <person name="Brodelius P.E."/>
            <person name="Rose J.K.C."/>
            <person name="Tang K."/>
        </authorList>
    </citation>
    <scope>NUCLEOTIDE SEQUENCE [LARGE SCALE GENOMIC DNA]</scope>
    <source>
        <strain evidence="4">cv. Huhao1</strain>
        <tissue evidence="3">Leaf</tissue>
    </source>
</reference>
<dbReference type="STRING" id="35608.A0A2U1N7E3"/>
<organism evidence="3 4">
    <name type="scientific">Artemisia annua</name>
    <name type="common">Sweet wormwood</name>
    <dbReference type="NCBI Taxonomy" id="35608"/>
    <lineage>
        <taxon>Eukaryota</taxon>
        <taxon>Viridiplantae</taxon>
        <taxon>Streptophyta</taxon>
        <taxon>Embryophyta</taxon>
        <taxon>Tracheophyta</taxon>
        <taxon>Spermatophyta</taxon>
        <taxon>Magnoliopsida</taxon>
        <taxon>eudicotyledons</taxon>
        <taxon>Gunneridae</taxon>
        <taxon>Pentapetalae</taxon>
        <taxon>asterids</taxon>
        <taxon>campanulids</taxon>
        <taxon>Asterales</taxon>
        <taxon>Asteraceae</taxon>
        <taxon>Asteroideae</taxon>
        <taxon>Anthemideae</taxon>
        <taxon>Artemisiinae</taxon>
        <taxon>Artemisia</taxon>
    </lineage>
</organism>
<keyword evidence="1" id="KW-1133">Transmembrane helix</keyword>
<accession>A0A2U1N7E3</accession>
<evidence type="ECO:0000256" key="1">
    <source>
        <dbReference type="SAM" id="Phobius"/>
    </source>
</evidence>
<dbReference type="OrthoDB" id="1029336at2759"/>
<dbReference type="Proteomes" id="UP000245207">
    <property type="component" value="Unassembled WGS sequence"/>
</dbReference>
<dbReference type="EMBL" id="PKPP01003445">
    <property type="protein sequence ID" value="PWA69404.1"/>
    <property type="molecule type" value="Genomic_DNA"/>
</dbReference>
<keyword evidence="4" id="KW-1185">Reference proteome</keyword>
<proteinExistence type="predicted"/>
<feature type="transmembrane region" description="Helical" evidence="1">
    <location>
        <begin position="48"/>
        <end position="69"/>
    </location>
</feature>